<dbReference type="PANTHER" id="PTHR15315">
    <property type="entry name" value="RING FINGER PROTEIN 41, 151"/>
    <property type="match status" value="1"/>
</dbReference>
<dbReference type="GO" id="GO:0008270">
    <property type="term" value="F:zinc ion binding"/>
    <property type="evidence" value="ECO:0007669"/>
    <property type="project" value="UniProtKB-KW"/>
</dbReference>
<dbReference type="InterPro" id="IPR001965">
    <property type="entry name" value="Znf_PHD"/>
</dbReference>
<dbReference type="Proteomes" id="UP001152484">
    <property type="component" value="Unassembled WGS sequence"/>
</dbReference>
<dbReference type="InterPro" id="IPR001841">
    <property type="entry name" value="Znf_RING"/>
</dbReference>
<evidence type="ECO:0000256" key="4">
    <source>
        <dbReference type="PROSITE-ProRule" id="PRU00175"/>
    </source>
</evidence>
<dbReference type="InterPro" id="IPR017907">
    <property type="entry name" value="Znf_RING_CS"/>
</dbReference>
<dbReference type="SMART" id="SM00249">
    <property type="entry name" value="PHD"/>
    <property type="match status" value="1"/>
</dbReference>
<dbReference type="InterPro" id="IPR013083">
    <property type="entry name" value="Znf_RING/FYVE/PHD"/>
</dbReference>
<feature type="compositionally biased region" description="Basic and acidic residues" evidence="5">
    <location>
        <begin position="378"/>
        <end position="392"/>
    </location>
</feature>
<name>A0A9P1E039_CUSEU</name>
<dbReference type="EMBL" id="CAMAPE010000005">
    <property type="protein sequence ID" value="CAH9068846.1"/>
    <property type="molecule type" value="Genomic_DNA"/>
</dbReference>
<dbReference type="GO" id="GO:0061630">
    <property type="term" value="F:ubiquitin protein ligase activity"/>
    <property type="evidence" value="ECO:0007669"/>
    <property type="project" value="TreeGrafter"/>
</dbReference>
<feature type="region of interest" description="Disordered" evidence="5">
    <location>
        <begin position="349"/>
        <end position="394"/>
    </location>
</feature>
<keyword evidence="3" id="KW-0862">Zinc</keyword>
<keyword evidence="8" id="KW-1185">Reference proteome</keyword>
<evidence type="ECO:0000256" key="3">
    <source>
        <dbReference type="ARBA" id="ARBA00022833"/>
    </source>
</evidence>
<dbReference type="Pfam" id="PF00628">
    <property type="entry name" value="PHD"/>
    <property type="match status" value="1"/>
</dbReference>
<keyword evidence="1" id="KW-0479">Metal-binding</keyword>
<reference evidence="7" key="1">
    <citation type="submission" date="2022-07" db="EMBL/GenBank/DDBJ databases">
        <authorList>
            <person name="Macas J."/>
            <person name="Novak P."/>
            <person name="Neumann P."/>
        </authorList>
    </citation>
    <scope>NUCLEOTIDE SEQUENCE</scope>
</reference>
<accession>A0A9P1E039</accession>
<dbReference type="SUPFAM" id="SSF57850">
    <property type="entry name" value="RING/U-box"/>
    <property type="match status" value="1"/>
</dbReference>
<dbReference type="GO" id="GO:0016567">
    <property type="term" value="P:protein ubiquitination"/>
    <property type="evidence" value="ECO:0007669"/>
    <property type="project" value="TreeGrafter"/>
</dbReference>
<organism evidence="7 8">
    <name type="scientific">Cuscuta europaea</name>
    <name type="common">European dodder</name>
    <dbReference type="NCBI Taxonomy" id="41803"/>
    <lineage>
        <taxon>Eukaryota</taxon>
        <taxon>Viridiplantae</taxon>
        <taxon>Streptophyta</taxon>
        <taxon>Embryophyta</taxon>
        <taxon>Tracheophyta</taxon>
        <taxon>Spermatophyta</taxon>
        <taxon>Magnoliopsida</taxon>
        <taxon>eudicotyledons</taxon>
        <taxon>Gunneridae</taxon>
        <taxon>Pentapetalae</taxon>
        <taxon>asterids</taxon>
        <taxon>lamiids</taxon>
        <taxon>Solanales</taxon>
        <taxon>Convolvulaceae</taxon>
        <taxon>Cuscuteae</taxon>
        <taxon>Cuscuta</taxon>
        <taxon>Cuscuta subgen. Cuscuta</taxon>
    </lineage>
</organism>
<dbReference type="InterPro" id="IPR019787">
    <property type="entry name" value="Znf_PHD-finger"/>
</dbReference>
<feature type="compositionally biased region" description="Basic and acidic residues" evidence="5">
    <location>
        <begin position="714"/>
        <end position="729"/>
    </location>
</feature>
<evidence type="ECO:0000256" key="2">
    <source>
        <dbReference type="ARBA" id="ARBA00022771"/>
    </source>
</evidence>
<feature type="domain" description="RING-type" evidence="6">
    <location>
        <begin position="33"/>
        <end position="72"/>
    </location>
</feature>
<gene>
    <name evidence="7" type="ORF">CEURO_LOCUS2976</name>
</gene>
<evidence type="ECO:0000256" key="5">
    <source>
        <dbReference type="SAM" id="MobiDB-lite"/>
    </source>
</evidence>
<dbReference type="OrthoDB" id="21204at2759"/>
<dbReference type="InterPro" id="IPR011011">
    <property type="entry name" value="Znf_FYVE_PHD"/>
</dbReference>
<dbReference type="PROSITE" id="PS00518">
    <property type="entry name" value="ZF_RING_1"/>
    <property type="match status" value="1"/>
</dbReference>
<keyword evidence="2 4" id="KW-0863">Zinc-finger</keyword>
<dbReference type="PANTHER" id="PTHR15315:SF26">
    <property type="entry name" value="E3 UBIQUITIN-PROTEIN LIGASE NRDP1"/>
    <property type="match status" value="1"/>
</dbReference>
<feature type="region of interest" description="Disordered" evidence="5">
    <location>
        <begin position="707"/>
        <end position="749"/>
    </location>
</feature>
<evidence type="ECO:0000313" key="7">
    <source>
        <dbReference type="EMBL" id="CAH9068846.1"/>
    </source>
</evidence>
<feature type="compositionally biased region" description="Basic and acidic residues" evidence="5">
    <location>
        <begin position="876"/>
        <end position="898"/>
    </location>
</feature>
<proteinExistence type="predicted"/>
<dbReference type="SMART" id="SM00184">
    <property type="entry name" value="RING"/>
    <property type="match status" value="1"/>
</dbReference>
<feature type="compositionally biased region" description="Basic and acidic residues" evidence="5">
    <location>
        <begin position="355"/>
        <end position="366"/>
    </location>
</feature>
<sequence>MDVELVADELPEDEGYDFDENIEEFSTFESERCGICMDVVIDRGVLDCCQHWFCFTCIDNWATITNLCPLCQIEFQLITCVPVFDTIGGNTSDDDSRDDDWSIEGKNNTLSFPSYYIDENAVVCLDGDGCKVRTGSAENEDDSNFDTSIACDSCDIWYHAFCVGFDPEGSCDSSWLCPRCVSDNVPGKLDVSNSINQCDSENTSSNPSTEALFSGKVCVAVADDGETAVVVSMVEGNHEGGALVGQMLTSHSSEDIETETPSSNSIIDIPTSVSTVRDCIVPNLKAEDQELPSSHEYSDFTSCSAVSANAETSISDQVASRLILLNRSAEHINNAIIDPGLTVGSCTEGLPGNESDDRVTTGKKEVPVAAGSKRKHKESRDAEKGRINKGKSENPYNLKKVKTMSDGQIELKHQPVIAALDDVSRSSATVLKDSKTRCSSKKESENINIMDIVQGSNHKSLKKFARGHPDSLSSCKQRENAAGLRVKKIMRRVDGEDSSVAVQKLSKDIRDAVRSKSTVEFDKKGFEPKLLAAFRAVVAGPTTETMKSHVNLKAKQSLFQKGKVRENLTKKIYGVGGRRQRAWTRNCEIEFWKHRCSKASKPEKIQTLKSVLHRLKDDSENAEVKHVSGETTGSILSRLYLADASVLPRSENIKPLNAMGKSEHRTENGRPATALTQSLPSRTNTVPQIDEASKMDPISVVAKVAPKMPPSSIRKPDSSSREHLSKCREGLANTSSVPSNGEFVTPENTKSDKRKWALELLARKASAVSKNSARGNAEDNVILKQNYPLLAQLPKDMLPALATSRHNKVPMSIRQAQLYRLTEHLLRKENLAVICRTAATELAVADAINIEKEVADKSNSKLVYVNLCSQELLRRSDNSTSDKADQCTEIPSKNRSESSIENQQYADAAVNEALANAGLLSDSPPSTPRRPIEQFKDETCFSDEVEEDGPSDVLDVDAPPPDLDIYGDFEYNLDDDFTVAGNSSVIIPEPHLDEEANKIRVVFSTVNPADTSVITLEQPNMEGKVTVEAPKAYSCSVANVLSSNHASVDTDDGDHCADLQSSLVKGPEDSSCSVENIVSSTCASLDTDDRDKCADPQNSLVVERGEELSTVECEELYGPDKEPLIKRFPEMASMKPCELVINNHVSQTNGVCESSPAPNSSNKHESKSDTDNVESATSSQCPISEKSPLKKIFDGSENVQRRELVSKSSSRNESDRTIPVSRKVEAYIKEHIRPLCKSGVISVEQYRWAVGKTTEKVMKYHSKDKNANFLIKEGEKVKKLAEQYVEAAQNMPMKE</sequence>
<feature type="compositionally biased region" description="Polar residues" evidence="5">
    <location>
        <begin position="1173"/>
        <end position="1182"/>
    </location>
</feature>
<evidence type="ECO:0000256" key="1">
    <source>
        <dbReference type="ARBA" id="ARBA00022723"/>
    </source>
</evidence>
<feature type="region of interest" description="Disordered" evidence="5">
    <location>
        <begin position="876"/>
        <end position="901"/>
    </location>
</feature>
<protein>
    <recommendedName>
        <fullName evidence="6">RING-type domain-containing protein</fullName>
    </recommendedName>
</protein>
<dbReference type="SUPFAM" id="SSF57903">
    <property type="entry name" value="FYVE/PHD zinc finger"/>
    <property type="match status" value="1"/>
</dbReference>
<dbReference type="Gene3D" id="3.30.40.10">
    <property type="entry name" value="Zinc/RING finger domain, C3HC4 (zinc finger)"/>
    <property type="match status" value="2"/>
</dbReference>
<feature type="region of interest" description="Disordered" evidence="5">
    <location>
        <begin position="1150"/>
        <end position="1184"/>
    </location>
</feature>
<feature type="compositionally biased region" description="Polar residues" evidence="5">
    <location>
        <begin position="1150"/>
        <end position="1161"/>
    </location>
</feature>
<comment type="caution">
    <text evidence="7">The sequence shown here is derived from an EMBL/GenBank/DDBJ whole genome shotgun (WGS) entry which is preliminary data.</text>
</comment>
<evidence type="ECO:0000313" key="8">
    <source>
        <dbReference type="Proteomes" id="UP001152484"/>
    </source>
</evidence>
<evidence type="ECO:0000259" key="6">
    <source>
        <dbReference type="PROSITE" id="PS50089"/>
    </source>
</evidence>
<dbReference type="PROSITE" id="PS50089">
    <property type="entry name" value="ZF_RING_2"/>
    <property type="match status" value="1"/>
</dbReference>
<dbReference type="Pfam" id="PF13639">
    <property type="entry name" value="zf-RING_2"/>
    <property type="match status" value="1"/>
</dbReference>